<feature type="coiled-coil region" evidence="1">
    <location>
        <begin position="863"/>
        <end position="926"/>
    </location>
</feature>
<dbReference type="HOGENOM" id="CLU_257857_0_0_9"/>
<feature type="signal peptide" evidence="3">
    <location>
        <begin position="1"/>
        <end position="29"/>
    </location>
</feature>
<evidence type="ECO:0000313" key="6">
    <source>
        <dbReference type="Proteomes" id="UP000027602"/>
    </source>
</evidence>
<dbReference type="KEGG" id="bmet:BMMGA3_15470"/>
<dbReference type="OrthoDB" id="57539at2"/>
<dbReference type="Gene3D" id="1.20.58.780">
    <property type="match status" value="1"/>
</dbReference>
<proteinExistence type="predicted"/>
<dbReference type="eggNOG" id="COG4676">
    <property type="taxonomic scope" value="Bacteria"/>
</dbReference>
<reference evidence="5 6" key="1">
    <citation type="journal article" date="2015" name="BMC Genomics">
        <title>Transcriptome analysis of thermophilic methylotrophic Bacillus methanolicus MGA3 using RNA-sequencing provides detailed insights into its previously uncharted transcriptional landscape.</title>
        <authorList>
            <person name="Irla M."/>
            <person name="Neshat A."/>
            <person name="Brautaset T."/>
            <person name="Ruckert C."/>
            <person name="Kalinowski J."/>
            <person name="Wendisch V.F."/>
        </authorList>
    </citation>
    <scope>NUCLEOTIDE SEQUENCE [LARGE SCALE GENOMIC DNA]</scope>
    <source>
        <strain evidence="6">MGA3 / ATCC 53907</strain>
    </source>
</reference>
<sequence length="1348" mass="148762">MKKSKKSSKILIASTVMSSAFVTSLPVAAASQNQEVEKLVKQAESYAGSLKWAISVEGTNKDLTQIPWDIYNKTKAAYKKAKEAVSKLKGKEKTIFEARLQQNVELYISTTPGKTGRAVAYIDAVNAGKKIDEKKRELVEKLSANVIDDETVIAYHQLSNEIKKQSFLLDRVYGKTTRDAIRKLYKESAEAVKEQALYPVSIKMQLDRAEKALQENNLEDAKKYVNLANSLAEEGIKLGKLQKESKLYGNLKEKIENVTKKYNEKKGTDPSPTPTPNPTPNPNPTPDNRTTYDTAGIYGPATGTREVNGNVTISADGVTLKNMVIKGDLIITENVGDGEVNLKNVKVEGTTYVRGGGANSIHFEDSVLATVIVNKNNGAVRIVASGSTRVVEVQLESYGKIEEQNLDENADGFTDITVSETLQTTNENLSVELIGTFETINSRATNVRLHLNEQTDIRTLVLNAVATVLGTGRINTAEINVNGSTLSTRPQNVVLNNGTTVTVGGELINESISQQEQTSIKNIKATQASISVEFDQFVAGITKDDFEVSATLDGEKVDLTNLNYIPYQKRFTFDPLPLEGNLGKTLNVTVKPSSTSKKLKGEAKTSQIKISHGFEGRITDVAGIGFEGVTIKFRKGFGVTEGNIVAEATTDKYGYYSVSLPEGEFGEYTGEFSGPNVVKSYMYASAPEDVYNINQNETAIRAAASGELKIMLSWGEKPSDLDSHLEGTTLDGVDFHTYYNNKVFQDNGVTYVDLDWDDVESYGPETTTLRKLRDGKYVFYVHNYSGQYRGDTSLRKSLANVKVFKGKSQTADQTFTVPEGEGNELYWVVFAMEISNNGQNVNIIPINELEKDSVIKDDYLKPIESLQKLVENGEKIVEDFNAEHTPDLIDEKDALQKALDNAKAVLNNQQATIKELLTQIRSLRNAIAPFGESNEEPVNEILQNFSFEDVDQNSKLSSGDSISLNFNREIDYSRLPASVAVSVEEHGDHDLIKVYNPNDENDVLLSFVSGDIAGDNFKFEAGIRRDSNNQLTISFGNLLEGNEENLKVFVSPLTLEPETINLPLATGPIQQFPLNGLHVSSGPIPGTVSILQLPELPEGAVKFKVKSVADENVNLEYNSEFTEGQDYILGRPIPIAESDSGFLLVAVDNENKVKGYSFIETSNMIGDRPVDSPGEFGAIPSGQTIDEISYVFYPGILPDNYQTITNPEELFEDGKITVWGQKDLTITSLEWETINGYPVLYLKFEPTVLDKENFNLQIRFKEVNSFGVGSASTGHITNELNLLNKELESEDATANTVYFLLQSLPLHDNLTGLDPTKMEQYFNQLKSNYPIENNEELQTLIDQVNNSN</sequence>
<accession>I3EB97</accession>
<dbReference type="Gene3D" id="1.20.1270.90">
    <property type="entry name" value="AF1782-like"/>
    <property type="match status" value="1"/>
</dbReference>
<keyword evidence="6" id="KW-1185">Reference proteome</keyword>
<feature type="chain" id="PRO_5003670802" evidence="3">
    <location>
        <begin position="30"/>
        <end position="1348"/>
    </location>
</feature>
<feature type="region of interest" description="Disordered" evidence="2">
    <location>
        <begin position="262"/>
        <end position="293"/>
    </location>
</feature>
<evidence type="ECO:0000256" key="3">
    <source>
        <dbReference type="SAM" id="SignalP"/>
    </source>
</evidence>
<dbReference type="Gene3D" id="1.20.58.790">
    <property type="match status" value="1"/>
</dbReference>
<evidence type="ECO:0000256" key="1">
    <source>
        <dbReference type="SAM" id="Coils"/>
    </source>
</evidence>
<organism evidence="5 6">
    <name type="scientific">Bacillus methanolicus (strain MGA3 / ATCC 53907)</name>
    <dbReference type="NCBI Taxonomy" id="796606"/>
    <lineage>
        <taxon>Bacteria</taxon>
        <taxon>Bacillati</taxon>
        <taxon>Bacillota</taxon>
        <taxon>Bacilli</taxon>
        <taxon>Bacillales</taxon>
        <taxon>Bacillaceae</taxon>
        <taxon>Bacillus</taxon>
    </lineage>
</organism>
<dbReference type="eggNOG" id="COG0737">
    <property type="taxonomic scope" value="Bacteria"/>
</dbReference>
<gene>
    <name evidence="5" type="ORF">BMMGA3_15470</name>
</gene>
<protein>
    <submittedName>
        <fullName evidence="5">Putative secreted protein</fullName>
    </submittedName>
</protein>
<dbReference type="Proteomes" id="UP000027602">
    <property type="component" value="Chromosome"/>
</dbReference>
<keyword evidence="1" id="KW-0175">Coiled coil</keyword>
<dbReference type="InterPro" id="IPR041378">
    <property type="entry name" value="S-layer_SbsC_C"/>
</dbReference>
<feature type="domain" description="SbsC C-terminal" evidence="4">
    <location>
        <begin position="52"/>
        <end position="190"/>
    </location>
</feature>
<keyword evidence="3" id="KW-0732">Signal</keyword>
<evidence type="ECO:0000313" key="5">
    <source>
        <dbReference type="EMBL" id="AIE61449.1"/>
    </source>
</evidence>
<dbReference type="RefSeq" id="WP_003346618.1">
    <property type="nucleotide sequence ID" value="NZ_ADWW01000001.1"/>
</dbReference>
<feature type="compositionally biased region" description="Pro residues" evidence="2">
    <location>
        <begin position="271"/>
        <end position="285"/>
    </location>
</feature>
<evidence type="ECO:0000259" key="4">
    <source>
        <dbReference type="Pfam" id="PF18058"/>
    </source>
</evidence>
<evidence type="ECO:0000256" key="2">
    <source>
        <dbReference type="SAM" id="MobiDB-lite"/>
    </source>
</evidence>
<dbReference type="EMBL" id="CP007739">
    <property type="protein sequence ID" value="AIE61449.1"/>
    <property type="molecule type" value="Genomic_DNA"/>
</dbReference>
<name>I3EB97_BACMM</name>
<dbReference type="STRING" id="796606.BMMGA3_15470"/>
<dbReference type="Pfam" id="PF18058">
    <property type="entry name" value="SbsC_C"/>
    <property type="match status" value="1"/>
</dbReference>